<evidence type="ECO:0000313" key="2">
    <source>
        <dbReference type="EMBL" id="EXJ94486.1"/>
    </source>
</evidence>
<keyword evidence="3" id="KW-1185">Reference proteome</keyword>
<dbReference type="RefSeq" id="XP_007721980.1">
    <property type="nucleotide sequence ID" value="XM_007723790.1"/>
</dbReference>
<proteinExistence type="predicted"/>
<dbReference type="GeneID" id="19157779"/>
<feature type="region of interest" description="Disordered" evidence="1">
    <location>
        <begin position="103"/>
        <end position="122"/>
    </location>
</feature>
<sequence length="474" mass="51448">MATAPSAARSEPSHGHLHLCSDDKVWAVKQVSTSNSVYVTKTQLLPSQVINSQKQQNNDSNHESNVEDGENILNASNNATGQGRNTAGTDGDAHMTLELDAERAAQNDDQQRPPGRVTPRTDIGSQTGIAAISQVHNVLELVEVKPNDAEIEANIRNIVPVLDDPDHDANEIHLRAPNGGPDANTATVTLREVLDNTPTPTKYVISILKNLFVFILPRRQDERQISATYIPTTHLLLRAWKTFIQQCAISGVKLTTPEGLSGEQLIQDVFRGMIEEAEMKEDGTLTVAVTRAILRQFDLANSDRPDDGGTVSNHHHLDPELDVDLDLHQDLDLVGQPLVLQRDLVSQAVGSWVLLSLRDQQPPSTTVTVAEFLKQWTELLPDSWAEDCDPKALVRTFGAGVGLAKDANSTGAEVLRFTAAATPGSGGGNGASLPKGPVSAVRKDDAGKGQSEAQNHKKRKWHEKFAAQRIKADK</sequence>
<dbReference type="Pfam" id="PF09724">
    <property type="entry name" value="Dcc1"/>
    <property type="match status" value="1"/>
</dbReference>
<accession>W9YYX6</accession>
<dbReference type="InterPro" id="IPR019128">
    <property type="entry name" value="Dcc1"/>
</dbReference>
<name>W9YYX6_9EURO</name>
<evidence type="ECO:0000313" key="3">
    <source>
        <dbReference type="Proteomes" id="UP000019484"/>
    </source>
</evidence>
<dbReference type="Proteomes" id="UP000019484">
    <property type="component" value="Unassembled WGS sequence"/>
</dbReference>
<feature type="compositionally biased region" description="Polar residues" evidence="1">
    <location>
        <begin position="73"/>
        <end position="88"/>
    </location>
</feature>
<dbReference type="GO" id="GO:0007064">
    <property type="term" value="P:mitotic sister chromatid cohesion"/>
    <property type="evidence" value="ECO:0007669"/>
    <property type="project" value="InterPro"/>
</dbReference>
<protein>
    <recommendedName>
        <fullName evidence="4">Sister chromatid cohesion protein DCC1</fullName>
    </recommendedName>
</protein>
<comment type="caution">
    <text evidence="2">The sequence shown here is derived from an EMBL/GenBank/DDBJ whole genome shotgun (WGS) entry which is preliminary data.</text>
</comment>
<evidence type="ECO:0008006" key="4">
    <source>
        <dbReference type="Google" id="ProtNLM"/>
    </source>
</evidence>
<feature type="region of interest" description="Disordered" evidence="1">
    <location>
        <begin position="421"/>
        <end position="474"/>
    </location>
</feature>
<evidence type="ECO:0000256" key="1">
    <source>
        <dbReference type="SAM" id="MobiDB-lite"/>
    </source>
</evidence>
<organism evidence="2 3">
    <name type="scientific">Capronia coronata CBS 617.96</name>
    <dbReference type="NCBI Taxonomy" id="1182541"/>
    <lineage>
        <taxon>Eukaryota</taxon>
        <taxon>Fungi</taxon>
        <taxon>Dikarya</taxon>
        <taxon>Ascomycota</taxon>
        <taxon>Pezizomycotina</taxon>
        <taxon>Eurotiomycetes</taxon>
        <taxon>Chaetothyriomycetidae</taxon>
        <taxon>Chaetothyriales</taxon>
        <taxon>Herpotrichiellaceae</taxon>
        <taxon>Capronia</taxon>
    </lineage>
</organism>
<feature type="region of interest" description="Disordered" evidence="1">
    <location>
        <begin position="50"/>
        <end position="92"/>
    </location>
</feature>
<dbReference type="GO" id="GO:0031390">
    <property type="term" value="C:Ctf18 RFC-like complex"/>
    <property type="evidence" value="ECO:0007669"/>
    <property type="project" value="InterPro"/>
</dbReference>
<feature type="compositionally biased region" description="Polar residues" evidence="1">
    <location>
        <begin position="50"/>
        <end position="59"/>
    </location>
</feature>
<dbReference type="EMBL" id="AMWN01000002">
    <property type="protein sequence ID" value="EXJ94486.1"/>
    <property type="molecule type" value="Genomic_DNA"/>
</dbReference>
<dbReference type="HOGENOM" id="CLU_037336_0_0_1"/>
<feature type="compositionally biased region" description="Basic and acidic residues" evidence="1">
    <location>
        <begin position="463"/>
        <end position="474"/>
    </location>
</feature>
<dbReference type="STRING" id="1182541.W9YYX6"/>
<dbReference type="AlphaFoldDB" id="W9YYX6"/>
<dbReference type="OrthoDB" id="5199543at2759"/>
<reference evidence="2 3" key="1">
    <citation type="submission" date="2013-03" db="EMBL/GenBank/DDBJ databases">
        <title>The Genome Sequence of Capronia coronata CBS 617.96.</title>
        <authorList>
            <consortium name="The Broad Institute Genomics Platform"/>
            <person name="Cuomo C."/>
            <person name="de Hoog S."/>
            <person name="Gorbushina A."/>
            <person name="Walker B."/>
            <person name="Young S.K."/>
            <person name="Zeng Q."/>
            <person name="Gargeya S."/>
            <person name="Fitzgerald M."/>
            <person name="Haas B."/>
            <person name="Abouelleil A."/>
            <person name="Allen A.W."/>
            <person name="Alvarado L."/>
            <person name="Arachchi H.M."/>
            <person name="Berlin A.M."/>
            <person name="Chapman S.B."/>
            <person name="Gainer-Dewar J."/>
            <person name="Goldberg J."/>
            <person name="Griggs A."/>
            <person name="Gujja S."/>
            <person name="Hansen M."/>
            <person name="Howarth C."/>
            <person name="Imamovic A."/>
            <person name="Ireland A."/>
            <person name="Larimer J."/>
            <person name="McCowan C."/>
            <person name="Murphy C."/>
            <person name="Pearson M."/>
            <person name="Poon T.W."/>
            <person name="Priest M."/>
            <person name="Roberts A."/>
            <person name="Saif S."/>
            <person name="Shea T."/>
            <person name="Sisk P."/>
            <person name="Sykes S."/>
            <person name="Wortman J."/>
            <person name="Nusbaum C."/>
            <person name="Birren B."/>
        </authorList>
    </citation>
    <scope>NUCLEOTIDE SEQUENCE [LARGE SCALE GENOMIC DNA]</scope>
    <source>
        <strain evidence="2 3">CBS 617.96</strain>
    </source>
</reference>
<gene>
    <name evidence="2" type="ORF">A1O1_02882</name>
</gene>